<feature type="domain" description="F-box" evidence="1">
    <location>
        <begin position="10"/>
        <end position="50"/>
    </location>
</feature>
<dbReference type="OrthoDB" id="3800738at2759"/>
<dbReference type="GeneID" id="63755347"/>
<gene>
    <name evidence="2" type="ORF">ASPWEDRAFT_746562</name>
</gene>
<dbReference type="AlphaFoldDB" id="A0A1L9R7Q6"/>
<dbReference type="Pfam" id="PF00646">
    <property type="entry name" value="F-box"/>
    <property type="match status" value="1"/>
</dbReference>
<dbReference type="SUPFAM" id="SSF81383">
    <property type="entry name" value="F-box domain"/>
    <property type="match status" value="1"/>
</dbReference>
<reference evidence="3" key="1">
    <citation type="journal article" date="2017" name="Genome Biol.">
        <title>Comparative genomics reveals high biological diversity and specific adaptations in the industrially and medically important fungal genus Aspergillus.</title>
        <authorList>
            <person name="de Vries R.P."/>
            <person name="Riley R."/>
            <person name="Wiebenga A."/>
            <person name="Aguilar-Osorio G."/>
            <person name="Amillis S."/>
            <person name="Uchima C.A."/>
            <person name="Anderluh G."/>
            <person name="Asadollahi M."/>
            <person name="Askin M."/>
            <person name="Barry K."/>
            <person name="Battaglia E."/>
            <person name="Bayram O."/>
            <person name="Benocci T."/>
            <person name="Braus-Stromeyer S.A."/>
            <person name="Caldana C."/>
            <person name="Canovas D."/>
            <person name="Cerqueira G.C."/>
            <person name="Chen F."/>
            <person name="Chen W."/>
            <person name="Choi C."/>
            <person name="Clum A."/>
            <person name="Dos Santos R.A."/>
            <person name="Damasio A.R."/>
            <person name="Diallinas G."/>
            <person name="Emri T."/>
            <person name="Fekete E."/>
            <person name="Flipphi M."/>
            <person name="Freyberg S."/>
            <person name="Gallo A."/>
            <person name="Gournas C."/>
            <person name="Habgood R."/>
            <person name="Hainaut M."/>
            <person name="Harispe M.L."/>
            <person name="Henrissat B."/>
            <person name="Hilden K.S."/>
            <person name="Hope R."/>
            <person name="Hossain A."/>
            <person name="Karabika E."/>
            <person name="Karaffa L."/>
            <person name="Karanyi Z."/>
            <person name="Krasevec N."/>
            <person name="Kuo A."/>
            <person name="Kusch H."/>
            <person name="LaButti K."/>
            <person name="Lagendijk E.L."/>
            <person name="Lapidus A."/>
            <person name="Levasseur A."/>
            <person name="Lindquist E."/>
            <person name="Lipzen A."/>
            <person name="Logrieco A.F."/>
            <person name="MacCabe A."/>
            <person name="Maekelae M.R."/>
            <person name="Malavazi I."/>
            <person name="Melin P."/>
            <person name="Meyer V."/>
            <person name="Mielnichuk N."/>
            <person name="Miskei M."/>
            <person name="Molnar A.P."/>
            <person name="Mule G."/>
            <person name="Ngan C.Y."/>
            <person name="Orejas M."/>
            <person name="Orosz E."/>
            <person name="Ouedraogo J.P."/>
            <person name="Overkamp K.M."/>
            <person name="Park H.-S."/>
            <person name="Perrone G."/>
            <person name="Piumi F."/>
            <person name="Punt P.J."/>
            <person name="Ram A.F."/>
            <person name="Ramon A."/>
            <person name="Rauscher S."/>
            <person name="Record E."/>
            <person name="Riano-Pachon D.M."/>
            <person name="Robert V."/>
            <person name="Roehrig J."/>
            <person name="Ruller R."/>
            <person name="Salamov A."/>
            <person name="Salih N.S."/>
            <person name="Samson R.A."/>
            <person name="Sandor E."/>
            <person name="Sanguinetti M."/>
            <person name="Schuetze T."/>
            <person name="Sepcic K."/>
            <person name="Shelest E."/>
            <person name="Sherlock G."/>
            <person name="Sophianopoulou V."/>
            <person name="Squina F.M."/>
            <person name="Sun H."/>
            <person name="Susca A."/>
            <person name="Todd R.B."/>
            <person name="Tsang A."/>
            <person name="Unkles S.E."/>
            <person name="van de Wiele N."/>
            <person name="van Rossen-Uffink D."/>
            <person name="Oliveira J.V."/>
            <person name="Vesth T.C."/>
            <person name="Visser J."/>
            <person name="Yu J.-H."/>
            <person name="Zhou M."/>
            <person name="Andersen M.R."/>
            <person name="Archer D.B."/>
            <person name="Baker S.E."/>
            <person name="Benoit I."/>
            <person name="Brakhage A.A."/>
            <person name="Braus G.H."/>
            <person name="Fischer R."/>
            <person name="Frisvad J.C."/>
            <person name="Goldman G.H."/>
            <person name="Houbraken J."/>
            <person name="Oakley B."/>
            <person name="Pocsi I."/>
            <person name="Scazzocchio C."/>
            <person name="Seiboth B."/>
            <person name="vanKuyk P.A."/>
            <person name="Wortman J."/>
            <person name="Dyer P.S."/>
            <person name="Grigoriev I.V."/>
        </authorList>
    </citation>
    <scope>NUCLEOTIDE SEQUENCE [LARGE SCALE GENOMIC DNA]</scope>
    <source>
        <strain evidence="3">DTO 134E9</strain>
    </source>
</reference>
<dbReference type="Proteomes" id="UP000184383">
    <property type="component" value="Unassembled WGS sequence"/>
</dbReference>
<sequence>MASPPSNVFFIWELLEHILLNLDLRTLLLSQKVCRTWHKTINDSRPLQQALFFQPMEGSDTPEQKRTRNPLLEEALYPQFKFNTYYYKLSRGRKHTNHLSDIQPGAYTRQEASWRRMLIQQPPTSIIGVIEVFTRDMQDRYYKQLLVKPHNGHLRMGDLYDPLNEWTLYPCLEKWAFWDESVETQFWLSEEARSATLKAALRECDIFVYSYFTCKALRPWMKVGAPRGADVWLQKLQITGPRYYPRYANMPDIIYPCPAFKLIE</sequence>
<keyword evidence="3" id="KW-1185">Reference proteome</keyword>
<evidence type="ECO:0000259" key="1">
    <source>
        <dbReference type="SMART" id="SM00256"/>
    </source>
</evidence>
<dbReference type="VEuPathDB" id="FungiDB:ASPWEDRAFT_746562"/>
<name>A0A1L9R7Q6_ASPWE</name>
<dbReference type="EMBL" id="KV878216">
    <property type="protein sequence ID" value="OJJ30918.1"/>
    <property type="molecule type" value="Genomic_DNA"/>
</dbReference>
<protein>
    <recommendedName>
        <fullName evidence="1">F-box domain-containing protein</fullName>
    </recommendedName>
</protein>
<evidence type="ECO:0000313" key="3">
    <source>
        <dbReference type="Proteomes" id="UP000184383"/>
    </source>
</evidence>
<dbReference type="RefSeq" id="XP_040684595.1">
    <property type="nucleotide sequence ID" value="XM_040839499.1"/>
</dbReference>
<evidence type="ECO:0000313" key="2">
    <source>
        <dbReference type="EMBL" id="OJJ30918.1"/>
    </source>
</evidence>
<dbReference type="Gene3D" id="1.20.1280.50">
    <property type="match status" value="1"/>
</dbReference>
<dbReference type="SMART" id="SM00256">
    <property type="entry name" value="FBOX"/>
    <property type="match status" value="1"/>
</dbReference>
<dbReference type="STRING" id="1073089.A0A1L9R7Q6"/>
<dbReference type="InterPro" id="IPR001810">
    <property type="entry name" value="F-box_dom"/>
</dbReference>
<accession>A0A1L9R7Q6</accession>
<dbReference type="InterPro" id="IPR036047">
    <property type="entry name" value="F-box-like_dom_sf"/>
</dbReference>
<organism evidence="2 3">
    <name type="scientific">Aspergillus wentii DTO 134E9</name>
    <dbReference type="NCBI Taxonomy" id="1073089"/>
    <lineage>
        <taxon>Eukaryota</taxon>
        <taxon>Fungi</taxon>
        <taxon>Dikarya</taxon>
        <taxon>Ascomycota</taxon>
        <taxon>Pezizomycotina</taxon>
        <taxon>Eurotiomycetes</taxon>
        <taxon>Eurotiomycetidae</taxon>
        <taxon>Eurotiales</taxon>
        <taxon>Aspergillaceae</taxon>
        <taxon>Aspergillus</taxon>
        <taxon>Aspergillus subgen. Cremei</taxon>
    </lineage>
</organism>
<proteinExistence type="predicted"/>